<protein>
    <submittedName>
        <fullName evidence="2">Nucleoside triphosphate pyrophosphohydrolase</fullName>
        <ecNumber evidence="2">3.6.1.9</ecNumber>
    </submittedName>
</protein>
<dbReference type="SUPFAM" id="SSF101386">
    <property type="entry name" value="all-alpha NTP pyrophosphatases"/>
    <property type="match status" value="2"/>
</dbReference>
<dbReference type="GO" id="GO:0046081">
    <property type="term" value="P:dUTP catabolic process"/>
    <property type="evidence" value="ECO:0007669"/>
    <property type="project" value="TreeGrafter"/>
</dbReference>
<dbReference type="EMBL" id="DSPX01000197">
    <property type="protein sequence ID" value="HGG02711.1"/>
    <property type="molecule type" value="Genomic_DNA"/>
</dbReference>
<keyword evidence="2" id="KW-0378">Hydrolase</keyword>
<dbReference type="AlphaFoldDB" id="A0A7C3VSG5"/>
<feature type="domain" description="NTP pyrophosphohydrolase MazG-like" evidence="1">
    <location>
        <begin position="32"/>
        <end position="105"/>
    </location>
</feature>
<dbReference type="InterPro" id="IPR011551">
    <property type="entry name" value="NTP_PyrPHydrolase_MazG"/>
</dbReference>
<dbReference type="CDD" id="cd11529">
    <property type="entry name" value="NTP-PPase_MazG_Cterm"/>
    <property type="match status" value="1"/>
</dbReference>
<proteinExistence type="predicted"/>
<comment type="caution">
    <text evidence="2">The sequence shown here is derived from an EMBL/GenBank/DDBJ whole genome shotgun (WGS) entry which is preliminary data.</text>
</comment>
<dbReference type="NCBIfam" id="NF007113">
    <property type="entry name" value="PRK09562.1"/>
    <property type="match status" value="1"/>
</dbReference>
<dbReference type="GO" id="GO:0046052">
    <property type="term" value="P:UTP catabolic process"/>
    <property type="evidence" value="ECO:0007669"/>
    <property type="project" value="TreeGrafter"/>
</dbReference>
<gene>
    <name evidence="2" type="ORF">ENR15_19230</name>
</gene>
<evidence type="ECO:0000313" key="2">
    <source>
        <dbReference type="EMBL" id="HGG02711.1"/>
    </source>
</evidence>
<organism evidence="2">
    <name type="scientific">Planktothricoides sp. SpSt-374</name>
    <dbReference type="NCBI Taxonomy" id="2282167"/>
    <lineage>
        <taxon>Bacteria</taxon>
        <taxon>Bacillati</taxon>
        <taxon>Cyanobacteriota</taxon>
        <taxon>Cyanophyceae</taxon>
        <taxon>Oscillatoriophycideae</taxon>
        <taxon>Oscillatoriales</taxon>
        <taxon>Oscillatoriaceae</taxon>
        <taxon>Planktothricoides</taxon>
    </lineage>
</organism>
<dbReference type="InterPro" id="IPR004518">
    <property type="entry name" value="MazG-like_dom"/>
</dbReference>
<dbReference type="GO" id="GO:0006203">
    <property type="term" value="P:dGTP catabolic process"/>
    <property type="evidence" value="ECO:0007669"/>
    <property type="project" value="TreeGrafter"/>
</dbReference>
<dbReference type="NCBIfam" id="TIGR00444">
    <property type="entry name" value="mazG"/>
    <property type="match status" value="1"/>
</dbReference>
<dbReference type="FunFam" id="1.10.287.1080:FF:000001">
    <property type="entry name" value="Nucleoside triphosphate pyrophosphohydrolase"/>
    <property type="match status" value="1"/>
</dbReference>
<evidence type="ECO:0000259" key="1">
    <source>
        <dbReference type="Pfam" id="PF03819"/>
    </source>
</evidence>
<dbReference type="GO" id="GO:0046061">
    <property type="term" value="P:dATP catabolic process"/>
    <property type="evidence" value="ECO:0007669"/>
    <property type="project" value="TreeGrafter"/>
</dbReference>
<name>A0A7C3VSG5_9CYAN</name>
<dbReference type="CDD" id="cd11528">
    <property type="entry name" value="NTP-PPase_MazG_Nterm"/>
    <property type="match status" value="1"/>
</dbReference>
<sequence>MTNEALTAVERLMAVVAQLRSPVGGCPWDLAQTPETLIPYIIEEAYEVVDAIREGNREAIAEELGDLLLQVVLQAQIASETGQFSLTEIANGIADKMIRRHPHVFGDVEVASVEEVRQNWEEIKAAEKLGQADLSDMEKGNGGSPLLSAKLSRYNRTFPPLKAALKISEKAAAAGFEWDDIEGIWQKLQEEIGEFQEAVQHQGPAERQAELGDMLFMLVQLARWYDIDPDAALGDTNRKFIKRLAKIEAYADRPLTDYTLAELDEFWVKAKAELAKKPPSSPES</sequence>
<dbReference type="GO" id="GO:0046047">
    <property type="term" value="P:TTP catabolic process"/>
    <property type="evidence" value="ECO:0007669"/>
    <property type="project" value="TreeGrafter"/>
</dbReference>
<reference evidence="2" key="1">
    <citation type="journal article" date="2020" name="mSystems">
        <title>Genome- and Community-Level Interaction Insights into Carbon Utilization and Element Cycling Functions of Hydrothermarchaeota in Hydrothermal Sediment.</title>
        <authorList>
            <person name="Zhou Z."/>
            <person name="Liu Y."/>
            <person name="Xu W."/>
            <person name="Pan J."/>
            <person name="Luo Z.H."/>
            <person name="Li M."/>
        </authorList>
    </citation>
    <scope>NUCLEOTIDE SEQUENCE [LARGE SCALE GENOMIC DNA]</scope>
    <source>
        <strain evidence="2">SpSt-374</strain>
    </source>
</reference>
<dbReference type="GO" id="GO:0006950">
    <property type="term" value="P:response to stress"/>
    <property type="evidence" value="ECO:0007669"/>
    <property type="project" value="UniProtKB-ARBA"/>
</dbReference>
<dbReference type="GO" id="GO:0047429">
    <property type="term" value="F:nucleoside triphosphate diphosphatase activity"/>
    <property type="evidence" value="ECO:0007669"/>
    <property type="project" value="UniProtKB-EC"/>
</dbReference>
<feature type="domain" description="NTP pyrophosphohydrolase MazG-like" evidence="1">
    <location>
        <begin position="184"/>
        <end position="243"/>
    </location>
</feature>
<dbReference type="GO" id="GO:0046076">
    <property type="term" value="P:dTTP catabolic process"/>
    <property type="evidence" value="ECO:0007669"/>
    <property type="project" value="TreeGrafter"/>
</dbReference>
<dbReference type="PANTHER" id="PTHR30522">
    <property type="entry name" value="NUCLEOSIDE TRIPHOSPHATE PYROPHOSPHOHYDROLASE"/>
    <property type="match status" value="1"/>
</dbReference>
<dbReference type="Gene3D" id="1.10.287.1080">
    <property type="entry name" value="MazG-like"/>
    <property type="match status" value="2"/>
</dbReference>
<dbReference type="InterPro" id="IPR048015">
    <property type="entry name" value="NTP-PPase_MazG-like_N"/>
</dbReference>
<dbReference type="InterPro" id="IPR048011">
    <property type="entry name" value="NTP-PPase_MazG-like_C"/>
</dbReference>
<dbReference type="PANTHER" id="PTHR30522:SF0">
    <property type="entry name" value="NUCLEOSIDE TRIPHOSPHATE PYROPHOSPHOHYDROLASE"/>
    <property type="match status" value="1"/>
</dbReference>
<dbReference type="EC" id="3.6.1.9" evidence="2"/>
<accession>A0A7C3VSG5</accession>
<dbReference type="Pfam" id="PF03819">
    <property type="entry name" value="MazG"/>
    <property type="match status" value="2"/>
</dbReference>